<dbReference type="RefSeq" id="WP_093794095.1">
    <property type="nucleotide sequence ID" value="NZ_CP155571.1"/>
</dbReference>
<name>A0ABZ3J673_SPOA4</name>
<evidence type="ECO:0000313" key="2">
    <source>
        <dbReference type="Proteomes" id="UP000216052"/>
    </source>
</evidence>
<accession>A0ABZ3J673</accession>
<reference evidence="1" key="1">
    <citation type="submission" date="2024-05" db="EMBL/GenBank/DDBJ databases">
        <title>Isolation and characterization of Sporomusa carbonis sp. nov., a carboxydotrophic hydrogenogen in the genus of Sporomusa isolated from a charcoal burning pile.</title>
        <authorList>
            <person name="Boeer T."/>
            <person name="Rosenbaum F."/>
            <person name="Eysell L."/>
            <person name="Mueller V."/>
            <person name="Daniel R."/>
            <person name="Poehlein A."/>
        </authorList>
    </citation>
    <scope>NUCLEOTIDE SEQUENCE [LARGE SCALE GENOMIC DNA]</scope>
    <source>
        <strain evidence="1">DSM 3132</strain>
    </source>
</reference>
<sequence length="593" mass="62441">MEKEILSVMSAIKANRFYVTNDRLEALTKGHGMLNVTVAAVANALVREILNGASIKIDNPNFAYMPLDNVLKVGVAAAKEAGADAVNAALITAVLLNLVGTKSRAGVPAGNRKLGAMARIVAGADRSGVSTIPTGKRNCKVSGFAAVKALYEAMEKGELVQVDGADIPPFVSGSTTYGHGALGEDYTYVDLAFNGTKIAVEGMKKAYRGVGVAPSPVMCALLAAAAVLEIVNPDGAIDEKYGDYNRTGVGYLVGKGAAKAAGLPEKLHLRGTGKEYDTAVVIGDIGMILKDVGSPTVVGMICLNDILASFVEGPQLGAGSGAGPHNSPIGHLSSDTVITMNALVENNGDIYAAADVLKKVKSRGWLDPEVATICINLIAHKGEQVRRGLVTQAMIVATEGIFSNAVYVRAKRAYNELKAGRKLEDICLELDRERKAGVEKRAGEVLSQRFGKDIAVHITKMEPCARRNHPFCRRYWSFDPNIDAEVTIDGEKVVLEGFVHKVVPDVVLNKKAELALPVSIVTPVVGELTCASVCTLNAIVPAAMATVLGVASWEEAGKRAEKGAATLTAGIPGLAEAAKEISRISLRLMNDFN</sequence>
<proteinExistence type="predicted"/>
<evidence type="ECO:0000313" key="1">
    <source>
        <dbReference type="EMBL" id="XFO73884.1"/>
    </source>
</evidence>
<protein>
    <submittedName>
        <fullName evidence="1">Uncharacterized protein</fullName>
    </submittedName>
</protein>
<keyword evidence="2" id="KW-1185">Reference proteome</keyword>
<dbReference type="Proteomes" id="UP000216052">
    <property type="component" value="Chromosome"/>
</dbReference>
<gene>
    <name evidence="1" type="ORF">SPACI_039920</name>
</gene>
<organism evidence="1 2">
    <name type="scientific">Sporomusa acidovorans (strain ATCC 49682 / DSM 3132 / Mol)</name>
    <dbReference type="NCBI Taxonomy" id="1123286"/>
    <lineage>
        <taxon>Bacteria</taxon>
        <taxon>Bacillati</taxon>
        <taxon>Bacillota</taxon>
        <taxon>Negativicutes</taxon>
        <taxon>Selenomonadales</taxon>
        <taxon>Sporomusaceae</taxon>
        <taxon>Sporomusa</taxon>
    </lineage>
</organism>
<dbReference type="EMBL" id="CP155571">
    <property type="protein sequence ID" value="XFO73884.1"/>
    <property type="molecule type" value="Genomic_DNA"/>
</dbReference>